<organism evidence="2 3">
    <name type="scientific">Eiseniibacteriota bacterium</name>
    <dbReference type="NCBI Taxonomy" id="2212470"/>
    <lineage>
        <taxon>Bacteria</taxon>
        <taxon>Candidatus Eiseniibacteriota</taxon>
    </lineage>
</organism>
<dbReference type="Proteomes" id="UP000807850">
    <property type="component" value="Unassembled WGS sequence"/>
</dbReference>
<dbReference type="SUPFAM" id="SSF69593">
    <property type="entry name" value="Glycerol-3-phosphate (1)-acyltransferase"/>
    <property type="match status" value="1"/>
</dbReference>
<evidence type="ECO:0008006" key="4">
    <source>
        <dbReference type="Google" id="ProtNLM"/>
    </source>
</evidence>
<evidence type="ECO:0000256" key="1">
    <source>
        <dbReference type="SAM" id="Phobius"/>
    </source>
</evidence>
<keyword evidence="1" id="KW-0472">Membrane</keyword>
<keyword evidence="1" id="KW-0812">Transmembrane</keyword>
<evidence type="ECO:0000313" key="3">
    <source>
        <dbReference type="Proteomes" id="UP000807850"/>
    </source>
</evidence>
<feature type="non-terminal residue" evidence="2">
    <location>
        <position position="101"/>
    </location>
</feature>
<sequence>MSRATQSLWFALIYSIYLVAVMEPVQWLVIRPLAALLPRRRDAIQRAWLHGQGRWILTLARSVGGMRLEIQGALPKASCVVLANHQSLIDIPILVALMNGP</sequence>
<keyword evidence="1" id="KW-1133">Transmembrane helix</keyword>
<reference evidence="2" key="1">
    <citation type="submission" date="2020-07" db="EMBL/GenBank/DDBJ databases">
        <title>Huge and variable diversity of episymbiotic CPR bacteria and DPANN archaea in groundwater ecosystems.</title>
        <authorList>
            <person name="He C.Y."/>
            <person name="Keren R."/>
            <person name="Whittaker M."/>
            <person name="Farag I.F."/>
            <person name="Doudna J."/>
            <person name="Cate J.H.D."/>
            <person name="Banfield J.F."/>
        </authorList>
    </citation>
    <scope>NUCLEOTIDE SEQUENCE</scope>
    <source>
        <strain evidence="2">NC_groundwater_928_Pr1_S-0.2um_72_17</strain>
    </source>
</reference>
<evidence type="ECO:0000313" key="2">
    <source>
        <dbReference type="EMBL" id="MBI3539842.1"/>
    </source>
</evidence>
<gene>
    <name evidence="2" type="ORF">HY076_06175</name>
</gene>
<dbReference type="EMBL" id="JACQAY010000197">
    <property type="protein sequence ID" value="MBI3539842.1"/>
    <property type="molecule type" value="Genomic_DNA"/>
</dbReference>
<proteinExistence type="predicted"/>
<accession>A0A9D6QIV2</accession>
<name>A0A9D6QIV2_UNCEI</name>
<dbReference type="AlphaFoldDB" id="A0A9D6QIV2"/>
<protein>
    <recommendedName>
        <fullName evidence="4">1-acyl-sn-glycerol-3-phosphate acyltransferase</fullName>
    </recommendedName>
</protein>
<comment type="caution">
    <text evidence="2">The sequence shown here is derived from an EMBL/GenBank/DDBJ whole genome shotgun (WGS) entry which is preliminary data.</text>
</comment>
<feature type="transmembrane region" description="Helical" evidence="1">
    <location>
        <begin position="6"/>
        <end position="30"/>
    </location>
</feature>